<comment type="caution">
    <text evidence="4">The sequence shown here is derived from an EMBL/GenBank/DDBJ whole genome shotgun (WGS) entry which is preliminary data.</text>
</comment>
<feature type="domain" description="FMN hydroxy acid dehydrogenase" evidence="3">
    <location>
        <begin position="1"/>
        <end position="292"/>
    </location>
</feature>
<evidence type="ECO:0000259" key="3">
    <source>
        <dbReference type="PROSITE" id="PS51349"/>
    </source>
</evidence>
<dbReference type="PANTHER" id="PTHR10578">
    <property type="entry name" value="S -2-HYDROXY-ACID OXIDASE-RELATED"/>
    <property type="match status" value="1"/>
</dbReference>
<keyword evidence="2" id="KW-0560">Oxidoreductase</keyword>
<dbReference type="Gene3D" id="3.20.20.70">
    <property type="entry name" value="Aldolase class I"/>
    <property type="match status" value="1"/>
</dbReference>
<evidence type="ECO:0000256" key="2">
    <source>
        <dbReference type="ARBA" id="ARBA00023002"/>
    </source>
</evidence>
<dbReference type="GO" id="GO:0016491">
    <property type="term" value="F:oxidoreductase activity"/>
    <property type="evidence" value="ECO:0007669"/>
    <property type="project" value="UniProtKB-KW"/>
</dbReference>
<evidence type="ECO:0000256" key="1">
    <source>
        <dbReference type="ARBA" id="ARBA00001917"/>
    </source>
</evidence>
<protein>
    <submittedName>
        <fullName evidence="4">Oxidoreductase</fullName>
    </submittedName>
</protein>
<reference evidence="4 5" key="1">
    <citation type="journal article" date="2016" name="DNA Res.">
        <title>Genome sequence of Aspergillus luchuensis NBRC 4314.</title>
        <authorList>
            <person name="Yamada O."/>
            <person name="Machida M."/>
            <person name="Hosoyama A."/>
            <person name="Goto M."/>
            <person name="Takahashi T."/>
            <person name="Futagami T."/>
            <person name="Yamagata Y."/>
            <person name="Takeuchi M."/>
            <person name="Kobayashi T."/>
            <person name="Koike H."/>
            <person name="Abe K."/>
            <person name="Asai K."/>
            <person name="Arita M."/>
            <person name="Fujita N."/>
            <person name="Fukuda K."/>
            <person name="Higa K."/>
            <person name="Horikawa H."/>
            <person name="Ishikawa T."/>
            <person name="Jinno K."/>
            <person name="Kato Y."/>
            <person name="Kirimura K."/>
            <person name="Mizutani O."/>
            <person name="Nakasone K."/>
            <person name="Sano M."/>
            <person name="Shiraishi Y."/>
            <person name="Tsukahara M."/>
            <person name="Gomi K."/>
        </authorList>
    </citation>
    <scope>NUCLEOTIDE SEQUENCE [LARGE SCALE GENOMIC DNA]</scope>
    <source>
        <strain evidence="4 5">RIB 2604</strain>
    </source>
</reference>
<dbReference type="InterPro" id="IPR013785">
    <property type="entry name" value="Aldolase_TIM"/>
</dbReference>
<dbReference type="EMBL" id="BCWF01000032">
    <property type="protein sequence ID" value="GAT30092.1"/>
    <property type="molecule type" value="Genomic_DNA"/>
</dbReference>
<dbReference type="PROSITE" id="PS51349">
    <property type="entry name" value="FMN_HYDROXY_ACID_DH_2"/>
    <property type="match status" value="1"/>
</dbReference>
<name>A0A146FYP9_ASPKA</name>
<comment type="cofactor">
    <cofactor evidence="1">
        <name>FMN</name>
        <dbReference type="ChEBI" id="CHEBI:58210"/>
    </cofactor>
</comment>
<dbReference type="SUPFAM" id="SSF51395">
    <property type="entry name" value="FMN-linked oxidoreductases"/>
    <property type="match status" value="1"/>
</dbReference>
<reference evidence="5" key="2">
    <citation type="submission" date="2016-02" db="EMBL/GenBank/DDBJ databases">
        <title>Genome sequencing of Aspergillus luchuensis NBRC 4314.</title>
        <authorList>
            <person name="Yamada O."/>
        </authorList>
    </citation>
    <scope>NUCLEOTIDE SEQUENCE [LARGE SCALE GENOMIC DNA]</scope>
    <source>
        <strain evidence="5">RIB 2604</strain>
    </source>
</reference>
<organism evidence="4 5">
    <name type="scientific">Aspergillus kawachii</name>
    <name type="common">White koji mold</name>
    <name type="synonym">Aspergillus awamori var. kawachi</name>
    <dbReference type="NCBI Taxonomy" id="1069201"/>
    <lineage>
        <taxon>Eukaryota</taxon>
        <taxon>Fungi</taxon>
        <taxon>Dikarya</taxon>
        <taxon>Ascomycota</taxon>
        <taxon>Pezizomycotina</taxon>
        <taxon>Eurotiomycetes</taxon>
        <taxon>Eurotiomycetidae</taxon>
        <taxon>Eurotiales</taxon>
        <taxon>Aspergillaceae</taxon>
        <taxon>Aspergillus</taxon>
        <taxon>Aspergillus subgen. Circumdati</taxon>
    </lineage>
</organism>
<dbReference type="PROSITE" id="PS00557">
    <property type="entry name" value="FMN_HYDROXY_ACID_DH_1"/>
    <property type="match status" value="1"/>
</dbReference>
<accession>A0A146FYP9</accession>
<dbReference type="InterPro" id="IPR000262">
    <property type="entry name" value="FMN-dep_DH"/>
</dbReference>
<dbReference type="InterPro" id="IPR008259">
    <property type="entry name" value="FMN_hydac_DH_AS"/>
</dbReference>
<dbReference type="AlphaFoldDB" id="A0A146FYP9"/>
<dbReference type="Proteomes" id="UP000075230">
    <property type="component" value="Unassembled WGS sequence"/>
</dbReference>
<dbReference type="VEuPathDB" id="FungiDB:ASPFODRAFT_208328"/>
<sequence length="292" mass="32101">MQLERRAVFKSGAEDEKTVQWNQNSWKRIRFCPRVSRPIRAIDLTTSILGTKYSAPCFICPAGGGKLAHPSGDLALTKVAGKHGILHWVPNNTGCSQEELADARADTQTLYWQIYALEDLSVTEKEIKQAISLGYRGHLFPDFDWMSAVSWLRNITDLPIAIKGIQSWKDAALCMKYGVHPWLSNHGGRQLEGAPSAVDTLLAIHAHCPEVIRRCDVIVDEGISRGSDIVKALALGAKGVGLGRAFLYALALREPGVDKAIRILKNEVETTMALLGVVSVDSLNPSYVSWVK</sequence>
<proteinExistence type="predicted"/>
<evidence type="ECO:0000313" key="4">
    <source>
        <dbReference type="EMBL" id="GAT30092.1"/>
    </source>
</evidence>
<dbReference type="InterPro" id="IPR037396">
    <property type="entry name" value="FMN_HAD"/>
</dbReference>
<dbReference type="PANTHER" id="PTHR10578:SF104">
    <property type="entry name" value="CYTOCHROME B2, MITOCHONDRIAL-RELATED"/>
    <property type="match status" value="1"/>
</dbReference>
<dbReference type="Pfam" id="PF01070">
    <property type="entry name" value="FMN_dh"/>
    <property type="match status" value="2"/>
</dbReference>
<gene>
    <name evidence="4" type="ORF">RIB2604_03300640</name>
</gene>
<evidence type="ECO:0000313" key="5">
    <source>
        <dbReference type="Proteomes" id="UP000075230"/>
    </source>
</evidence>